<dbReference type="Proteomes" id="UP001595823">
    <property type="component" value="Unassembled WGS sequence"/>
</dbReference>
<reference evidence="3" key="1">
    <citation type="journal article" date="2019" name="Int. J. Syst. Evol. Microbiol.">
        <title>The Global Catalogue of Microorganisms (GCM) 10K type strain sequencing project: providing services to taxonomists for standard genome sequencing and annotation.</title>
        <authorList>
            <consortium name="The Broad Institute Genomics Platform"/>
            <consortium name="The Broad Institute Genome Sequencing Center for Infectious Disease"/>
            <person name="Wu L."/>
            <person name="Ma J."/>
        </authorList>
    </citation>
    <scope>NUCLEOTIDE SEQUENCE [LARGE SCALE GENOMIC DNA]</scope>
    <source>
        <strain evidence="3">IBRC-M 10908</strain>
    </source>
</reference>
<dbReference type="Gene3D" id="1.20.120.450">
    <property type="entry name" value="dinb family like domain"/>
    <property type="match status" value="1"/>
</dbReference>
<dbReference type="RefSeq" id="WP_380625399.1">
    <property type="nucleotide sequence ID" value="NZ_JBHSDK010000061.1"/>
</dbReference>
<comment type="caution">
    <text evidence="2">The sequence shown here is derived from an EMBL/GenBank/DDBJ whole genome shotgun (WGS) entry which is preliminary data.</text>
</comment>
<protein>
    <submittedName>
        <fullName evidence="2">Maleylpyruvate isomerase family mycothiol-dependent enzyme</fullName>
    </submittedName>
</protein>
<organism evidence="2 3">
    <name type="scientific">Salininema proteolyticum</name>
    <dbReference type="NCBI Taxonomy" id="1607685"/>
    <lineage>
        <taxon>Bacteria</taxon>
        <taxon>Bacillati</taxon>
        <taxon>Actinomycetota</taxon>
        <taxon>Actinomycetes</taxon>
        <taxon>Glycomycetales</taxon>
        <taxon>Glycomycetaceae</taxon>
        <taxon>Salininema</taxon>
    </lineage>
</organism>
<name>A0ABV8U5H0_9ACTN</name>
<dbReference type="Pfam" id="PF11716">
    <property type="entry name" value="MDMPI_N"/>
    <property type="match status" value="1"/>
</dbReference>
<dbReference type="InterPro" id="IPR024344">
    <property type="entry name" value="MDMPI_metal-binding"/>
</dbReference>
<proteinExistence type="predicted"/>
<accession>A0ABV8U5H0</accession>
<evidence type="ECO:0000313" key="3">
    <source>
        <dbReference type="Proteomes" id="UP001595823"/>
    </source>
</evidence>
<evidence type="ECO:0000259" key="1">
    <source>
        <dbReference type="Pfam" id="PF11716"/>
    </source>
</evidence>
<dbReference type="GO" id="GO:0016853">
    <property type="term" value="F:isomerase activity"/>
    <property type="evidence" value="ECO:0007669"/>
    <property type="project" value="UniProtKB-KW"/>
</dbReference>
<dbReference type="EMBL" id="JBHSDK010000061">
    <property type="protein sequence ID" value="MFC4337923.1"/>
    <property type="molecule type" value="Genomic_DNA"/>
</dbReference>
<keyword evidence="2" id="KW-0413">Isomerase</keyword>
<gene>
    <name evidence="2" type="ORF">ACFPET_22270</name>
</gene>
<dbReference type="NCBIfam" id="TIGR03083">
    <property type="entry name" value="maleylpyruvate isomerase family mycothiol-dependent enzyme"/>
    <property type="match status" value="1"/>
</dbReference>
<dbReference type="InterPro" id="IPR017517">
    <property type="entry name" value="Maleyloyr_isom"/>
</dbReference>
<sequence length="218" mass="23449">MTTAALRSETDRLTTELRTLSEEDWGLPTRCGPWTVADLVAHVSRGIARVSDCVAGPEPLSSDTDAVGYFRPGDRFSAATDGERLASAQRAAEGMTPDEHVSLLERRLSAALADASSRPGGRRVVTRHGDRMELGQFVLTRVIEVALHGIDVADAVGRPRWTTDEAADVLLPLFLKGHNDIDIPEASEFLARASGRAPLGPDLARRLEEAGIDLPSFG</sequence>
<feature type="domain" description="Mycothiol-dependent maleylpyruvate isomerase metal-binding" evidence="1">
    <location>
        <begin position="6"/>
        <end position="153"/>
    </location>
</feature>
<dbReference type="SUPFAM" id="SSF109854">
    <property type="entry name" value="DinB/YfiT-like putative metalloenzymes"/>
    <property type="match status" value="1"/>
</dbReference>
<keyword evidence="3" id="KW-1185">Reference proteome</keyword>
<evidence type="ECO:0000313" key="2">
    <source>
        <dbReference type="EMBL" id="MFC4337923.1"/>
    </source>
</evidence>
<dbReference type="InterPro" id="IPR034660">
    <property type="entry name" value="DinB/YfiT-like"/>
</dbReference>